<protein>
    <recommendedName>
        <fullName evidence="3">DUF222 domain-containing protein</fullName>
    </recommendedName>
</protein>
<sequence>MSIGDNADRLFPAGPRDAQLVVLRAVCDALAPDWSIASGATRIADYAGRDVDTLRRARARLERSVVGATSAVARRALSALEQAIVDLA</sequence>
<dbReference type="Proteomes" id="UP001556631">
    <property type="component" value="Unassembled WGS sequence"/>
</dbReference>
<evidence type="ECO:0008006" key="3">
    <source>
        <dbReference type="Google" id="ProtNLM"/>
    </source>
</evidence>
<comment type="caution">
    <text evidence="1">The sequence shown here is derived from an EMBL/GenBank/DDBJ whole genome shotgun (WGS) entry which is preliminary data.</text>
</comment>
<gene>
    <name evidence="1" type="ORF">AB3X52_05785</name>
</gene>
<organism evidence="1 2">
    <name type="scientific">Nocardioides eburneus</name>
    <dbReference type="NCBI Taxonomy" id="3231482"/>
    <lineage>
        <taxon>Bacteria</taxon>
        <taxon>Bacillati</taxon>
        <taxon>Actinomycetota</taxon>
        <taxon>Actinomycetes</taxon>
        <taxon>Propionibacteriales</taxon>
        <taxon>Nocardioidaceae</taxon>
        <taxon>Nocardioides</taxon>
    </lineage>
</organism>
<evidence type="ECO:0000313" key="1">
    <source>
        <dbReference type="EMBL" id="MEX0427124.1"/>
    </source>
</evidence>
<dbReference type="EMBL" id="JBFPJR010000007">
    <property type="protein sequence ID" value="MEX0427124.1"/>
    <property type="molecule type" value="Genomic_DNA"/>
</dbReference>
<dbReference type="RefSeq" id="WP_367992201.1">
    <property type="nucleotide sequence ID" value="NZ_JBFPJR010000007.1"/>
</dbReference>
<name>A0ABV3SZP8_9ACTN</name>
<reference evidence="1 2" key="1">
    <citation type="submission" date="2024-07" db="EMBL/GenBank/DDBJ databases">
        <authorList>
            <person name="Lee S."/>
            <person name="Kang M."/>
        </authorList>
    </citation>
    <scope>NUCLEOTIDE SEQUENCE [LARGE SCALE GENOMIC DNA]</scope>
    <source>
        <strain evidence="1 2">DS6</strain>
    </source>
</reference>
<keyword evidence="2" id="KW-1185">Reference proteome</keyword>
<proteinExistence type="predicted"/>
<accession>A0ABV3SZP8</accession>
<evidence type="ECO:0000313" key="2">
    <source>
        <dbReference type="Proteomes" id="UP001556631"/>
    </source>
</evidence>